<evidence type="ECO:0000313" key="2">
    <source>
        <dbReference type="EMBL" id="XDK33248.1"/>
    </source>
</evidence>
<feature type="transmembrane region" description="Helical" evidence="1">
    <location>
        <begin position="119"/>
        <end position="146"/>
    </location>
</feature>
<gene>
    <name evidence="2" type="ORF">AB4Y30_02450</name>
</gene>
<feature type="transmembrane region" description="Helical" evidence="1">
    <location>
        <begin position="177"/>
        <end position="204"/>
    </location>
</feature>
<feature type="transmembrane region" description="Helical" evidence="1">
    <location>
        <begin position="76"/>
        <end position="98"/>
    </location>
</feature>
<organism evidence="2">
    <name type="scientific">Ornithinibacillus sp. 4-3</name>
    <dbReference type="NCBI Taxonomy" id="3231488"/>
    <lineage>
        <taxon>Bacteria</taxon>
        <taxon>Bacillati</taxon>
        <taxon>Bacillota</taxon>
        <taxon>Bacilli</taxon>
        <taxon>Bacillales</taxon>
        <taxon>Bacillaceae</taxon>
        <taxon>Ornithinibacillus</taxon>
    </lineage>
</organism>
<dbReference type="EMBL" id="CP162599">
    <property type="protein sequence ID" value="XDK33248.1"/>
    <property type="molecule type" value="Genomic_DNA"/>
</dbReference>
<evidence type="ECO:0008006" key="3">
    <source>
        <dbReference type="Google" id="ProtNLM"/>
    </source>
</evidence>
<reference evidence="2" key="1">
    <citation type="submission" date="2024-07" db="EMBL/GenBank/DDBJ databases">
        <title>Halotolerant mesophilic bacterium Ornithinibacillus sp. 4-3, sp. nov., isolated from soil.</title>
        <authorList>
            <person name="Sidarenka A.V."/>
            <person name="Guliayeva D.E."/>
            <person name="Leanovich S.I."/>
            <person name="Hileuskaya K.S."/>
            <person name="Akhremchuk A.E."/>
            <person name="Sikolenko M.A."/>
            <person name="Valentovich L.N."/>
        </authorList>
    </citation>
    <scope>NUCLEOTIDE SEQUENCE</scope>
    <source>
        <strain evidence="2">4-3</strain>
    </source>
</reference>
<proteinExistence type="predicted"/>
<keyword evidence="1" id="KW-0812">Transmembrane</keyword>
<evidence type="ECO:0000256" key="1">
    <source>
        <dbReference type="SAM" id="Phobius"/>
    </source>
</evidence>
<protein>
    <recommendedName>
        <fullName evidence="3">ABC transporter permease</fullName>
    </recommendedName>
</protein>
<sequence length="278" mass="32611">MNNYLKLVSFEWNRFFKVYFVLVIITIISQIAGTIVQARSYLTSMNRTMEMTSISSELEYVREYGEFYFGSISQSMWFIFPVFLSMITLLIYTLFIWYRDWLGKNTFIYRLLMLPTSRLNIFLAKATSIFIMVLGLVALQLILLYAQQNIIQVMIPVDLRETLSITEMIRTFDYMRVLYPITIFDFTVYYGTGLLLIIIIFTAILMERSFRWKGIILGLIYITFSILVFFSQMLVTLFTGEVYLYPLETMIVQIVLGLLVFGMSLGISNYLLKKKVTI</sequence>
<keyword evidence="1" id="KW-0472">Membrane</keyword>
<dbReference type="RefSeq" id="WP_368653930.1">
    <property type="nucleotide sequence ID" value="NZ_CP162599.1"/>
</dbReference>
<feature type="transmembrane region" description="Helical" evidence="1">
    <location>
        <begin position="250"/>
        <end position="272"/>
    </location>
</feature>
<feature type="transmembrane region" description="Helical" evidence="1">
    <location>
        <begin position="20"/>
        <end position="42"/>
    </location>
</feature>
<feature type="transmembrane region" description="Helical" evidence="1">
    <location>
        <begin position="216"/>
        <end position="238"/>
    </location>
</feature>
<dbReference type="AlphaFoldDB" id="A0AB39HSA3"/>
<name>A0AB39HSA3_9BACI</name>
<keyword evidence="1" id="KW-1133">Transmembrane helix</keyword>
<accession>A0AB39HSA3</accession>